<dbReference type="InterPro" id="IPR010497">
    <property type="entry name" value="Epoxide_hydro_N"/>
</dbReference>
<evidence type="ECO:0000256" key="2">
    <source>
        <dbReference type="ARBA" id="ARBA00022801"/>
    </source>
</evidence>
<evidence type="ECO:0000259" key="4">
    <source>
        <dbReference type="Pfam" id="PF06441"/>
    </source>
</evidence>
<comment type="similarity">
    <text evidence="1">Belongs to the peptidase S33 family.</text>
</comment>
<evidence type="ECO:0000256" key="1">
    <source>
        <dbReference type="ARBA" id="ARBA00010088"/>
    </source>
</evidence>
<proteinExistence type="inferred from homology"/>
<dbReference type="InterPro" id="IPR029058">
    <property type="entry name" value="AB_hydrolase_fold"/>
</dbReference>
<evidence type="ECO:0000313" key="5">
    <source>
        <dbReference type="EMBL" id="ODN83751.1"/>
    </source>
</evidence>
<dbReference type="AlphaFoldDB" id="A0A1E3I7G7"/>
<dbReference type="SUPFAM" id="SSF53474">
    <property type="entry name" value="alpha/beta-Hydrolases"/>
    <property type="match status" value="1"/>
</dbReference>
<name>A0A1E3I7G7_9TREE</name>
<reference evidence="5 6" key="1">
    <citation type="submission" date="2016-06" db="EMBL/GenBank/DDBJ databases">
        <title>Evolution of pathogenesis and genome organization in the Tremellales.</title>
        <authorList>
            <person name="Cuomo C."/>
            <person name="Litvintseva A."/>
            <person name="Heitman J."/>
            <person name="Chen Y."/>
            <person name="Sun S."/>
            <person name="Springer D."/>
            <person name="Dromer F."/>
            <person name="Young S."/>
            <person name="Zeng Q."/>
            <person name="Chapman S."/>
            <person name="Gujja S."/>
            <person name="Saif S."/>
            <person name="Birren B."/>
        </authorList>
    </citation>
    <scope>NUCLEOTIDE SEQUENCE [LARGE SCALE GENOMIC DNA]</scope>
    <source>
        <strain evidence="5 6">CBS 6039</strain>
    </source>
</reference>
<keyword evidence="2" id="KW-0378">Hydrolase</keyword>
<dbReference type="GO" id="GO:0097176">
    <property type="term" value="P:epoxide metabolic process"/>
    <property type="evidence" value="ECO:0007669"/>
    <property type="project" value="TreeGrafter"/>
</dbReference>
<feature type="active site" description="Proton donor" evidence="3">
    <location>
        <position position="357"/>
    </location>
</feature>
<dbReference type="Gene3D" id="3.40.50.1820">
    <property type="entry name" value="alpha/beta hydrolase"/>
    <property type="match status" value="1"/>
</dbReference>
<dbReference type="EMBL" id="AWGJ01000002">
    <property type="protein sequence ID" value="ODN83751.1"/>
    <property type="molecule type" value="Genomic_DNA"/>
</dbReference>
<gene>
    <name evidence="5" type="ORF">L202_01843</name>
</gene>
<keyword evidence="6" id="KW-1185">Reference proteome</keyword>
<feature type="active site" description="Proton acceptor" evidence="3">
    <location>
        <position position="413"/>
    </location>
</feature>
<dbReference type="InterPro" id="IPR000639">
    <property type="entry name" value="Epox_hydrolase-like"/>
</dbReference>
<dbReference type="GeneID" id="30153152"/>
<dbReference type="PRINTS" id="PR00412">
    <property type="entry name" value="EPOXHYDRLASE"/>
</dbReference>
<dbReference type="OrthoDB" id="7130006at2759"/>
<dbReference type="PANTHER" id="PTHR21661">
    <property type="entry name" value="EPOXIDE HYDROLASE 1-RELATED"/>
    <property type="match status" value="1"/>
</dbReference>
<organism evidence="5 6">
    <name type="scientific">Cryptococcus amylolentus CBS 6039</name>
    <dbReference type="NCBI Taxonomy" id="1295533"/>
    <lineage>
        <taxon>Eukaryota</taxon>
        <taxon>Fungi</taxon>
        <taxon>Dikarya</taxon>
        <taxon>Basidiomycota</taxon>
        <taxon>Agaricomycotina</taxon>
        <taxon>Tremellomycetes</taxon>
        <taxon>Tremellales</taxon>
        <taxon>Cryptococcaceae</taxon>
        <taxon>Cryptococcus</taxon>
    </lineage>
</organism>
<sequence length="444" mass="49963">MEGDRKGRGPRYCRCRMANGRVPGRAAELPRLLSGRRYHANDPSSVALARHSDNKISIPSTAIDDLRTLLRLSRIPRKTFESVNADRENKFGMTTARLVQLRDAWLDFDWRKQESYINSHPQYLATPKTSDGKELKIHFAALFSKKKDAIPIILSHGWPGSFMEFYGILDLVKKQYTPETLPYHLIVPSLPGYAFSSPPPLDRDFSVQDIAFVFNNLMTGLGFGGGYAAQGGDIGSFVTNALGVYHEECKIIHLNFRLLLGKPTGSTPTPTPSPSSTQSQTPADPLLPLQTFGYALEQGTRPSTIGITVSTNPLSLISWIGEKYDACPDQPFTMERLLTFASLYWFTDSFSSSIYPYRYAFGINRHVPTAEKQFQKTPTGYSVFPYELFQPSEEDLKRTLNLVYYRQHKAGGHFAALGEPETLWGDVEEFVRENWDKSKISAHL</sequence>
<evidence type="ECO:0000256" key="3">
    <source>
        <dbReference type="PIRSR" id="PIRSR001112-1"/>
    </source>
</evidence>
<dbReference type="Proteomes" id="UP000094065">
    <property type="component" value="Unassembled WGS sequence"/>
</dbReference>
<dbReference type="PIRSF" id="PIRSF001112">
    <property type="entry name" value="Epoxide_hydrolase"/>
    <property type="match status" value="1"/>
</dbReference>
<protein>
    <recommendedName>
        <fullName evidence="4">Epoxide hydrolase N-terminal domain-containing protein</fullName>
    </recommendedName>
</protein>
<dbReference type="GO" id="GO:0004301">
    <property type="term" value="F:epoxide hydrolase activity"/>
    <property type="evidence" value="ECO:0007669"/>
    <property type="project" value="TreeGrafter"/>
</dbReference>
<dbReference type="InterPro" id="IPR016292">
    <property type="entry name" value="Epoxide_hydrolase"/>
</dbReference>
<evidence type="ECO:0000313" key="6">
    <source>
        <dbReference type="Proteomes" id="UP000094065"/>
    </source>
</evidence>
<dbReference type="Pfam" id="PF06441">
    <property type="entry name" value="EHN"/>
    <property type="match status" value="1"/>
</dbReference>
<comment type="caution">
    <text evidence="5">The sequence shown here is derived from an EMBL/GenBank/DDBJ whole genome shotgun (WGS) entry which is preliminary data.</text>
</comment>
<dbReference type="PANTHER" id="PTHR21661:SF39">
    <property type="entry name" value="HYDROLASE, PUTATIVE (AFU_ORTHOLOGUE AFUA_3G08960)-RELATED"/>
    <property type="match status" value="1"/>
</dbReference>
<dbReference type="STRING" id="1295533.A0A1E3I7G7"/>
<feature type="active site" description="Nucleophile" evidence="3">
    <location>
        <position position="233"/>
    </location>
</feature>
<accession>A0A1E3I7G7</accession>
<dbReference type="RefSeq" id="XP_018997751.1">
    <property type="nucleotide sequence ID" value="XM_019135324.1"/>
</dbReference>
<feature type="domain" description="Epoxide hydrolase N-terminal" evidence="4">
    <location>
        <begin position="54"/>
        <end position="165"/>
    </location>
</feature>